<comment type="caution">
    <text evidence="2">The sequence shown here is derived from an EMBL/GenBank/DDBJ whole genome shotgun (WGS) entry which is preliminary data.</text>
</comment>
<gene>
    <name evidence="2" type="ORF">CDAR_113791</name>
</gene>
<accession>A0AAV4V0A9</accession>
<feature type="region of interest" description="Disordered" evidence="1">
    <location>
        <begin position="130"/>
        <end position="179"/>
    </location>
</feature>
<evidence type="ECO:0000256" key="1">
    <source>
        <dbReference type="SAM" id="MobiDB-lite"/>
    </source>
</evidence>
<dbReference type="Proteomes" id="UP001054837">
    <property type="component" value="Unassembled WGS sequence"/>
</dbReference>
<protein>
    <submittedName>
        <fullName evidence="2">Uncharacterized protein</fullName>
    </submittedName>
</protein>
<evidence type="ECO:0000313" key="3">
    <source>
        <dbReference type="Proteomes" id="UP001054837"/>
    </source>
</evidence>
<reference evidence="2 3" key="1">
    <citation type="submission" date="2021-06" db="EMBL/GenBank/DDBJ databases">
        <title>Caerostris darwini draft genome.</title>
        <authorList>
            <person name="Kono N."/>
            <person name="Arakawa K."/>
        </authorList>
    </citation>
    <scope>NUCLEOTIDE SEQUENCE [LARGE SCALE GENOMIC DNA]</scope>
</reference>
<sequence>MSLADIEPPSSPDVTSPHRLPENMFSGIPPPHGPFLLSVLSSSTTIPKLNLYAHASNAPHSKEQRFIRHNSITIPLMIPNYNPKLHPSPPAPSPQFSFESKNSTGNDGFCNCLKSFSLSADSAQLPSVTKAHVSNEIPPADDSGREKNSKLHSCARMQSKHAMSVAPGNPKSQQSSRQGFEWVHKRTLLELSSPTVLFWENSVTTVRTLNRGYNEGEDEY</sequence>
<dbReference type="EMBL" id="BPLQ01012179">
    <property type="protein sequence ID" value="GIY63444.1"/>
    <property type="molecule type" value="Genomic_DNA"/>
</dbReference>
<dbReference type="AlphaFoldDB" id="A0AAV4V0A9"/>
<keyword evidence="3" id="KW-1185">Reference proteome</keyword>
<evidence type="ECO:0000313" key="2">
    <source>
        <dbReference type="EMBL" id="GIY63444.1"/>
    </source>
</evidence>
<name>A0AAV4V0A9_9ARAC</name>
<proteinExistence type="predicted"/>
<feature type="region of interest" description="Disordered" evidence="1">
    <location>
        <begin position="1"/>
        <end position="24"/>
    </location>
</feature>
<organism evidence="2 3">
    <name type="scientific">Caerostris darwini</name>
    <dbReference type="NCBI Taxonomy" id="1538125"/>
    <lineage>
        <taxon>Eukaryota</taxon>
        <taxon>Metazoa</taxon>
        <taxon>Ecdysozoa</taxon>
        <taxon>Arthropoda</taxon>
        <taxon>Chelicerata</taxon>
        <taxon>Arachnida</taxon>
        <taxon>Araneae</taxon>
        <taxon>Araneomorphae</taxon>
        <taxon>Entelegynae</taxon>
        <taxon>Araneoidea</taxon>
        <taxon>Araneidae</taxon>
        <taxon>Caerostris</taxon>
    </lineage>
</organism>